<dbReference type="PANTHER" id="PTHR37180">
    <property type="entry name" value="PRECURSOR OF CEP14"/>
    <property type="match status" value="1"/>
</dbReference>
<name>A0A2G9H3M7_9LAMI</name>
<evidence type="ECO:0000313" key="4">
    <source>
        <dbReference type="Proteomes" id="UP000231279"/>
    </source>
</evidence>
<protein>
    <recommendedName>
        <fullName evidence="5">Non-specific serine/threonine protein kinase</fullName>
    </recommendedName>
</protein>
<evidence type="ECO:0000313" key="3">
    <source>
        <dbReference type="EMBL" id="PIN12124.1"/>
    </source>
</evidence>
<dbReference type="GO" id="GO:0006970">
    <property type="term" value="P:response to osmotic stress"/>
    <property type="evidence" value="ECO:0007669"/>
    <property type="project" value="InterPro"/>
</dbReference>
<gene>
    <name evidence="3" type="ORF">CDL12_15264</name>
</gene>
<feature type="chain" id="PRO_5013594066" description="Non-specific serine/threonine protein kinase" evidence="2">
    <location>
        <begin position="25"/>
        <end position="90"/>
    </location>
</feature>
<organism evidence="3 4">
    <name type="scientific">Handroanthus impetiginosus</name>
    <dbReference type="NCBI Taxonomy" id="429701"/>
    <lineage>
        <taxon>Eukaryota</taxon>
        <taxon>Viridiplantae</taxon>
        <taxon>Streptophyta</taxon>
        <taxon>Embryophyta</taxon>
        <taxon>Tracheophyta</taxon>
        <taxon>Spermatophyta</taxon>
        <taxon>Magnoliopsida</taxon>
        <taxon>eudicotyledons</taxon>
        <taxon>Gunneridae</taxon>
        <taxon>Pentapetalae</taxon>
        <taxon>asterids</taxon>
        <taxon>lamiids</taxon>
        <taxon>Lamiales</taxon>
        <taxon>Bignoniaceae</taxon>
        <taxon>Crescentiina</taxon>
        <taxon>Tabebuia alliance</taxon>
        <taxon>Handroanthus</taxon>
    </lineage>
</organism>
<dbReference type="PANTHER" id="PTHR37180:SF2">
    <property type="entry name" value="PRECURSOR OF CEP14"/>
    <property type="match status" value="1"/>
</dbReference>
<reference evidence="4" key="1">
    <citation type="journal article" date="2018" name="Gigascience">
        <title>Genome assembly of the Pink Ipe (Handroanthus impetiginosus, Bignoniaceae), a highly valued, ecologically keystone Neotropical timber forest tree.</title>
        <authorList>
            <person name="Silva-Junior O.B."/>
            <person name="Grattapaglia D."/>
            <person name="Novaes E."/>
            <person name="Collevatti R.G."/>
        </authorList>
    </citation>
    <scope>NUCLEOTIDE SEQUENCE [LARGE SCALE GENOMIC DNA]</scope>
    <source>
        <strain evidence="4">cv. UFG-1</strain>
    </source>
</reference>
<dbReference type="InterPro" id="IPR038930">
    <property type="entry name" value="CEP13/CEP14"/>
</dbReference>
<sequence length="90" mass="9544">MVRLNALSIALLLVLICSFEALEARKVLKMDKYEVYLHRGSLILSSLPRGSVPPSSPSKGSDADIVNDNPFASPMDGRNLASAPAPGVGH</sequence>
<dbReference type="Proteomes" id="UP000231279">
    <property type="component" value="Unassembled WGS sequence"/>
</dbReference>
<keyword evidence="4" id="KW-1185">Reference proteome</keyword>
<evidence type="ECO:0000256" key="2">
    <source>
        <dbReference type="SAM" id="SignalP"/>
    </source>
</evidence>
<feature type="signal peptide" evidence="2">
    <location>
        <begin position="1"/>
        <end position="24"/>
    </location>
</feature>
<feature type="region of interest" description="Disordered" evidence="1">
    <location>
        <begin position="45"/>
        <end position="90"/>
    </location>
</feature>
<evidence type="ECO:0008006" key="5">
    <source>
        <dbReference type="Google" id="ProtNLM"/>
    </source>
</evidence>
<dbReference type="EMBL" id="NKXS01002785">
    <property type="protein sequence ID" value="PIN12124.1"/>
    <property type="molecule type" value="Genomic_DNA"/>
</dbReference>
<dbReference type="GO" id="GO:0006995">
    <property type="term" value="P:cellular response to nitrogen starvation"/>
    <property type="evidence" value="ECO:0007669"/>
    <property type="project" value="InterPro"/>
</dbReference>
<accession>A0A2G9H3M7</accession>
<dbReference type="AlphaFoldDB" id="A0A2G9H3M7"/>
<feature type="compositionally biased region" description="Low complexity" evidence="1">
    <location>
        <begin position="45"/>
        <end position="60"/>
    </location>
</feature>
<keyword evidence="2" id="KW-0732">Signal</keyword>
<evidence type="ECO:0000256" key="1">
    <source>
        <dbReference type="SAM" id="MobiDB-lite"/>
    </source>
</evidence>
<proteinExistence type="predicted"/>
<comment type="caution">
    <text evidence="3">The sequence shown here is derived from an EMBL/GenBank/DDBJ whole genome shotgun (WGS) entry which is preliminary data.</text>
</comment>